<dbReference type="Proteomes" id="UP000250235">
    <property type="component" value="Unassembled WGS sequence"/>
</dbReference>
<feature type="non-terminal residue" evidence="1">
    <location>
        <position position="1"/>
    </location>
</feature>
<protein>
    <submittedName>
        <fullName evidence="1">Uncharacterized protein</fullName>
    </submittedName>
</protein>
<accession>A0A2Z7CPF6</accession>
<keyword evidence="2" id="KW-1185">Reference proteome</keyword>
<reference evidence="1 2" key="1">
    <citation type="journal article" date="2015" name="Proc. Natl. Acad. Sci. U.S.A.">
        <title>The resurrection genome of Boea hygrometrica: A blueprint for survival of dehydration.</title>
        <authorList>
            <person name="Xiao L."/>
            <person name="Yang G."/>
            <person name="Zhang L."/>
            <person name="Yang X."/>
            <person name="Zhao S."/>
            <person name="Ji Z."/>
            <person name="Zhou Q."/>
            <person name="Hu M."/>
            <person name="Wang Y."/>
            <person name="Chen M."/>
            <person name="Xu Y."/>
            <person name="Jin H."/>
            <person name="Xiao X."/>
            <person name="Hu G."/>
            <person name="Bao F."/>
            <person name="Hu Y."/>
            <person name="Wan P."/>
            <person name="Li L."/>
            <person name="Deng X."/>
            <person name="Kuang T."/>
            <person name="Xiang C."/>
            <person name="Zhu J.K."/>
            <person name="Oliver M.J."/>
            <person name="He Y."/>
        </authorList>
    </citation>
    <scope>NUCLEOTIDE SEQUENCE [LARGE SCALE GENOMIC DNA]</scope>
    <source>
        <strain evidence="2">cv. XS01</strain>
    </source>
</reference>
<dbReference type="EMBL" id="KQ993790">
    <property type="protein sequence ID" value="KZV48972.1"/>
    <property type="molecule type" value="Genomic_DNA"/>
</dbReference>
<evidence type="ECO:0000313" key="1">
    <source>
        <dbReference type="EMBL" id="KZV48972.1"/>
    </source>
</evidence>
<evidence type="ECO:0000313" key="2">
    <source>
        <dbReference type="Proteomes" id="UP000250235"/>
    </source>
</evidence>
<dbReference type="OrthoDB" id="10419981at2759"/>
<gene>
    <name evidence="1" type="ORF">F511_09568</name>
</gene>
<sequence>GVNPIPDLCKSSNDYPVIVRGVELQEAIEKLFQIFFGVNLLLQDHLQHGVAEIEIWVVGIFLHGHALAADPTEALNGFGFGVGGGGPRGFEDGGEGGGGGGGAGGGGGCSMGGSVYFWAEDGGDFGPLAVSDAA</sequence>
<proteinExistence type="predicted"/>
<dbReference type="AlphaFoldDB" id="A0A2Z7CPF6"/>
<name>A0A2Z7CPF6_9LAMI</name>
<organism evidence="1 2">
    <name type="scientific">Dorcoceras hygrometricum</name>
    <dbReference type="NCBI Taxonomy" id="472368"/>
    <lineage>
        <taxon>Eukaryota</taxon>
        <taxon>Viridiplantae</taxon>
        <taxon>Streptophyta</taxon>
        <taxon>Embryophyta</taxon>
        <taxon>Tracheophyta</taxon>
        <taxon>Spermatophyta</taxon>
        <taxon>Magnoliopsida</taxon>
        <taxon>eudicotyledons</taxon>
        <taxon>Gunneridae</taxon>
        <taxon>Pentapetalae</taxon>
        <taxon>asterids</taxon>
        <taxon>lamiids</taxon>
        <taxon>Lamiales</taxon>
        <taxon>Gesneriaceae</taxon>
        <taxon>Didymocarpoideae</taxon>
        <taxon>Trichosporeae</taxon>
        <taxon>Loxocarpinae</taxon>
        <taxon>Dorcoceras</taxon>
    </lineage>
</organism>